<protein>
    <recommendedName>
        <fullName evidence="4">DUF4381 domain-containing protein</fullName>
    </recommendedName>
</protein>
<dbReference type="STRING" id="330734.ABA45_05400"/>
<keyword evidence="1" id="KW-1133">Transmembrane helix</keyword>
<accession>A0A0H4HYZ1</accession>
<evidence type="ECO:0000313" key="3">
    <source>
        <dbReference type="Proteomes" id="UP000036406"/>
    </source>
</evidence>
<reference evidence="2 3" key="1">
    <citation type="submission" date="2015-05" db="EMBL/GenBank/DDBJ databases">
        <title>Complete genome of Marinobacter psychrophilus strain 20041T isolated from sea-ice of the Canadian Basin.</title>
        <authorList>
            <person name="Song L."/>
            <person name="Ren L."/>
            <person name="Yu Y."/>
            <person name="Wang X."/>
        </authorList>
    </citation>
    <scope>NUCLEOTIDE SEQUENCE [LARGE SCALE GENOMIC DNA]</scope>
    <source>
        <strain evidence="2 3">20041</strain>
    </source>
</reference>
<dbReference type="PATRIC" id="fig|330734.3.peg.1142"/>
<dbReference type="KEGG" id="mpq:ABA45_05400"/>
<name>A0A0H4HYZ1_9GAMM</name>
<keyword evidence="3" id="KW-1185">Reference proteome</keyword>
<dbReference type="InterPro" id="IPR025489">
    <property type="entry name" value="DUF4381"/>
</dbReference>
<dbReference type="AlphaFoldDB" id="A0A0H4HYZ1"/>
<dbReference type="EMBL" id="CP011494">
    <property type="protein sequence ID" value="AKO51926.1"/>
    <property type="molecule type" value="Genomic_DNA"/>
</dbReference>
<dbReference type="RefSeq" id="WP_048384628.1">
    <property type="nucleotide sequence ID" value="NZ_CP011494.1"/>
</dbReference>
<evidence type="ECO:0008006" key="4">
    <source>
        <dbReference type="Google" id="ProtNLM"/>
    </source>
</evidence>
<sequence length="172" mass="19278">MNNPSTANNAANALQQLRDIRLPGSTGWWPPAPGWWLLATAGLLCLVLAVRAWQRWQQRNRRWQTAQRELAALQAQSKTPLQNSSAWFSRLNALLKRVARDIYPLQPVVALSGDDWVAFLQHSSANAVEAEDLVATMVNACWQPHSSCDPQHALAFAGRWLQDHKKQLRGAP</sequence>
<proteinExistence type="predicted"/>
<dbReference type="Proteomes" id="UP000036406">
    <property type="component" value="Chromosome"/>
</dbReference>
<keyword evidence="1" id="KW-0812">Transmembrane</keyword>
<organism evidence="2 3">
    <name type="scientific">Marinobacter psychrophilus</name>
    <dbReference type="NCBI Taxonomy" id="330734"/>
    <lineage>
        <taxon>Bacteria</taxon>
        <taxon>Pseudomonadati</taxon>
        <taxon>Pseudomonadota</taxon>
        <taxon>Gammaproteobacteria</taxon>
        <taxon>Pseudomonadales</taxon>
        <taxon>Marinobacteraceae</taxon>
        <taxon>Marinobacter</taxon>
    </lineage>
</organism>
<feature type="transmembrane region" description="Helical" evidence="1">
    <location>
        <begin position="35"/>
        <end position="53"/>
    </location>
</feature>
<gene>
    <name evidence="2" type="ORF">ABA45_05400</name>
</gene>
<dbReference type="Pfam" id="PF14316">
    <property type="entry name" value="DUF4381"/>
    <property type="match status" value="1"/>
</dbReference>
<evidence type="ECO:0000256" key="1">
    <source>
        <dbReference type="SAM" id="Phobius"/>
    </source>
</evidence>
<keyword evidence="1" id="KW-0472">Membrane</keyword>
<evidence type="ECO:0000313" key="2">
    <source>
        <dbReference type="EMBL" id="AKO51926.1"/>
    </source>
</evidence>